<dbReference type="HAMAP" id="MF_00639">
    <property type="entry name" value="MurD"/>
    <property type="match status" value="1"/>
</dbReference>
<evidence type="ECO:0000256" key="1">
    <source>
        <dbReference type="ARBA" id="ARBA00004496"/>
    </source>
</evidence>
<dbReference type="EC" id="6.3.2.9" evidence="7 8"/>
<dbReference type="PANTHER" id="PTHR43692">
    <property type="entry name" value="UDP-N-ACETYLMURAMOYLALANINE--D-GLUTAMATE LIGASE"/>
    <property type="match status" value="1"/>
</dbReference>
<dbReference type="SUPFAM" id="SSF53244">
    <property type="entry name" value="MurD-like peptide ligases, peptide-binding domain"/>
    <property type="match status" value="1"/>
</dbReference>
<keyword evidence="7 8" id="KW-0133">Cell shape</keyword>
<dbReference type="UniPathway" id="UPA00219"/>
<dbReference type="STRING" id="1802438.A2571_01300"/>
<dbReference type="InterPro" id="IPR005762">
    <property type="entry name" value="MurD"/>
</dbReference>
<keyword evidence="7 8" id="KW-0961">Cell wall biogenesis/degradation</keyword>
<reference evidence="11 12" key="1">
    <citation type="journal article" date="2016" name="Nat. Commun.">
        <title>Thousands of microbial genomes shed light on interconnected biogeochemical processes in an aquifer system.</title>
        <authorList>
            <person name="Anantharaman K."/>
            <person name="Brown C.T."/>
            <person name="Hug L.A."/>
            <person name="Sharon I."/>
            <person name="Castelle C.J."/>
            <person name="Probst A.J."/>
            <person name="Thomas B.C."/>
            <person name="Singh A."/>
            <person name="Wilkins M.J."/>
            <person name="Karaoz U."/>
            <person name="Brodie E.L."/>
            <person name="Williams K.H."/>
            <person name="Hubbard S.S."/>
            <person name="Banfield J.F."/>
        </authorList>
    </citation>
    <scope>NUCLEOTIDE SEQUENCE [LARGE SCALE GENOMIC DNA]</scope>
</reference>
<dbReference type="SUPFAM" id="SSF51984">
    <property type="entry name" value="MurCD N-terminal domain"/>
    <property type="match status" value="1"/>
</dbReference>
<dbReference type="Gene3D" id="3.40.1190.10">
    <property type="entry name" value="Mur-like, catalytic domain"/>
    <property type="match status" value="1"/>
</dbReference>
<evidence type="ECO:0000256" key="4">
    <source>
        <dbReference type="ARBA" id="ARBA00022598"/>
    </source>
</evidence>
<comment type="caution">
    <text evidence="11">The sequence shown here is derived from an EMBL/GenBank/DDBJ whole genome shotgun (WGS) entry which is preliminary data.</text>
</comment>
<comment type="catalytic activity">
    <reaction evidence="7 8">
        <text>UDP-N-acetyl-alpha-D-muramoyl-L-alanine + D-glutamate + ATP = UDP-N-acetyl-alpha-D-muramoyl-L-alanyl-D-glutamate + ADP + phosphate + H(+)</text>
        <dbReference type="Rhea" id="RHEA:16429"/>
        <dbReference type="ChEBI" id="CHEBI:15378"/>
        <dbReference type="ChEBI" id="CHEBI:29986"/>
        <dbReference type="ChEBI" id="CHEBI:30616"/>
        <dbReference type="ChEBI" id="CHEBI:43474"/>
        <dbReference type="ChEBI" id="CHEBI:83898"/>
        <dbReference type="ChEBI" id="CHEBI:83900"/>
        <dbReference type="ChEBI" id="CHEBI:456216"/>
        <dbReference type="EC" id="6.3.2.9"/>
    </reaction>
</comment>
<dbReference type="InterPro" id="IPR013221">
    <property type="entry name" value="Mur_ligase_cen"/>
</dbReference>
<dbReference type="GO" id="GO:0005737">
    <property type="term" value="C:cytoplasm"/>
    <property type="evidence" value="ECO:0007669"/>
    <property type="project" value="UniProtKB-SubCell"/>
</dbReference>
<keyword evidence="4 7" id="KW-0436">Ligase</keyword>
<dbReference type="Pfam" id="PF08245">
    <property type="entry name" value="Mur_ligase_M"/>
    <property type="match status" value="1"/>
</dbReference>
<feature type="domain" description="Mur ligase central" evidence="10">
    <location>
        <begin position="121"/>
        <end position="248"/>
    </location>
</feature>
<dbReference type="AlphaFoldDB" id="A0A1G2QD84"/>
<evidence type="ECO:0000256" key="6">
    <source>
        <dbReference type="ARBA" id="ARBA00022840"/>
    </source>
</evidence>
<dbReference type="Proteomes" id="UP000177043">
    <property type="component" value="Unassembled WGS sequence"/>
</dbReference>
<dbReference type="GO" id="GO:0009252">
    <property type="term" value="P:peptidoglycan biosynthetic process"/>
    <property type="evidence" value="ECO:0007669"/>
    <property type="project" value="UniProtKB-UniRule"/>
</dbReference>
<evidence type="ECO:0000256" key="3">
    <source>
        <dbReference type="ARBA" id="ARBA00022490"/>
    </source>
</evidence>
<feature type="binding site" evidence="7">
    <location>
        <begin position="123"/>
        <end position="129"/>
    </location>
    <ligand>
        <name>ATP</name>
        <dbReference type="ChEBI" id="CHEBI:30616"/>
    </ligand>
</feature>
<dbReference type="GO" id="GO:0051301">
    <property type="term" value="P:cell division"/>
    <property type="evidence" value="ECO:0007669"/>
    <property type="project" value="UniProtKB-KW"/>
</dbReference>
<dbReference type="InterPro" id="IPR036615">
    <property type="entry name" value="Mur_ligase_C_dom_sf"/>
</dbReference>
<dbReference type="Pfam" id="PF02875">
    <property type="entry name" value="Mur_ligase_C"/>
    <property type="match status" value="1"/>
</dbReference>
<keyword evidence="7 8" id="KW-0132">Cell division</keyword>
<dbReference type="InterPro" id="IPR036565">
    <property type="entry name" value="Mur-like_cat_sf"/>
</dbReference>
<name>A0A1G2QD84_9BACT</name>
<dbReference type="SUPFAM" id="SSF53623">
    <property type="entry name" value="MurD-like peptide ligases, catalytic domain"/>
    <property type="match status" value="1"/>
</dbReference>
<keyword evidence="5 7" id="KW-0547">Nucleotide-binding</keyword>
<accession>A0A1G2QD84</accession>
<dbReference type="Gene3D" id="3.90.190.20">
    <property type="entry name" value="Mur ligase, C-terminal domain"/>
    <property type="match status" value="1"/>
</dbReference>
<evidence type="ECO:0000259" key="9">
    <source>
        <dbReference type="Pfam" id="PF02875"/>
    </source>
</evidence>
<dbReference type="EMBL" id="MHTJ01000003">
    <property type="protein sequence ID" value="OHA58398.1"/>
    <property type="molecule type" value="Genomic_DNA"/>
</dbReference>
<evidence type="ECO:0000259" key="10">
    <source>
        <dbReference type="Pfam" id="PF08245"/>
    </source>
</evidence>
<evidence type="ECO:0000313" key="12">
    <source>
        <dbReference type="Proteomes" id="UP000177043"/>
    </source>
</evidence>
<dbReference type="GO" id="GO:0008360">
    <property type="term" value="P:regulation of cell shape"/>
    <property type="evidence" value="ECO:0007669"/>
    <property type="project" value="UniProtKB-KW"/>
</dbReference>
<gene>
    <name evidence="7" type="primary">murD</name>
    <name evidence="11" type="ORF">A2571_01300</name>
</gene>
<comment type="subcellular location">
    <subcellularLocation>
        <location evidence="1 7 8">Cytoplasm</location>
    </subcellularLocation>
</comment>
<evidence type="ECO:0000256" key="5">
    <source>
        <dbReference type="ARBA" id="ARBA00022741"/>
    </source>
</evidence>
<dbReference type="GO" id="GO:0008764">
    <property type="term" value="F:UDP-N-acetylmuramoylalanine-D-glutamate ligase activity"/>
    <property type="evidence" value="ECO:0007669"/>
    <property type="project" value="UniProtKB-UniRule"/>
</dbReference>
<proteinExistence type="inferred from homology"/>
<keyword evidence="3 7" id="KW-0963">Cytoplasm</keyword>
<comment type="similarity">
    <text evidence="7">Belongs to the MurCDEF family.</text>
</comment>
<organism evidence="11 12">
    <name type="scientific">Candidatus Vogelbacteria bacterium RIFOXYD1_FULL_44_32</name>
    <dbReference type="NCBI Taxonomy" id="1802438"/>
    <lineage>
        <taxon>Bacteria</taxon>
        <taxon>Candidatus Vogeliibacteriota</taxon>
    </lineage>
</organism>
<dbReference type="NCBIfam" id="TIGR01087">
    <property type="entry name" value="murD"/>
    <property type="match status" value="1"/>
</dbReference>
<dbReference type="Gene3D" id="3.40.50.720">
    <property type="entry name" value="NAD(P)-binding Rossmann-like Domain"/>
    <property type="match status" value="1"/>
</dbReference>
<evidence type="ECO:0000256" key="2">
    <source>
        <dbReference type="ARBA" id="ARBA00004752"/>
    </source>
</evidence>
<dbReference type="PANTHER" id="PTHR43692:SF1">
    <property type="entry name" value="UDP-N-ACETYLMURAMOYLALANINE--D-GLUTAMATE LIGASE"/>
    <property type="match status" value="1"/>
</dbReference>
<dbReference type="GO" id="GO:0071555">
    <property type="term" value="P:cell wall organization"/>
    <property type="evidence" value="ECO:0007669"/>
    <property type="project" value="UniProtKB-KW"/>
</dbReference>
<keyword evidence="7 8" id="KW-0573">Peptidoglycan synthesis</keyword>
<feature type="domain" description="Mur ligase C-terminal" evidence="9">
    <location>
        <begin position="316"/>
        <end position="430"/>
    </location>
</feature>
<comment type="function">
    <text evidence="7 8">Cell wall formation. Catalyzes the addition of glutamate to the nucleotide precursor UDP-N-acetylmuramoyl-L-alanine (UMA).</text>
</comment>
<keyword evidence="6 7" id="KW-0067">ATP-binding</keyword>
<comment type="pathway">
    <text evidence="2 7 8">Cell wall biogenesis; peptidoglycan biosynthesis.</text>
</comment>
<protein>
    <recommendedName>
        <fullName evidence="7 8">UDP-N-acetylmuramoylalanine--D-glutamate ligase</fullName>
        <ecNumber evidence="7 8">6.3.2.9</ecNumber>
    </recommendedName>
    <alternativeName>
        <fullName evidence="7">D-glutamic acid-adding enzyme</fullName>
    </alternativeName>
    <alternativeName>
        <fullName evidence="7">UDP-N-acetylmuramoyl-L-alanyl-D-glutamate synthetase</fullName>
    </alternativeName>
</protein>
<sequence>MNWQEYLKGKKVTIIGLGLNGGALNDAKFLSKHGAILTITDIKTAEELKPSIDALAGYENITYVLGEHRLGDFQTADFILQPGNVPLDSVYLAEARKNNIPIHVGESLFVHLAPEVLLVGVTGTRGKSTVTHLLYEILKKGLNLAEGEVGQNSQGRRLFLGGNVRNVSTLALLEEIKAGDTVVMELDSWALRGLGDIKKSPQVSVFTNFMKDHLNFYKGDIDMYLEDKAQIFLHQNVDDTLVLGSQVESLVRERYGNEIKSKIIVPPVDLPADWQIKMPGAHNRYNTSLAVAAARELGVAEKVIKEVAESFRGLPGRLEYLGEKEGITYYNDNNATTPDGTIAAVKSFPDHKGKIILIGGGADKELDFTEYSQVMPDYVKKFILFTGKATEKIKAVLPASADVVVVDSMDEALKQAWACSGKGDMILLSPGAASFGVFQNEYQRNDQFVELVKNI</sequence>
<keyword evidence="7 8" id="KW-0131">Cell cycle</keyword>
<evidence type="ECO:0000256" key="7">
    <source>
        <dbReference type="HAMAP-Rule" id="MF_00639"/>
    </source>
</evidence>
<dbReference type="GO" id="GO:0005524">
    <property type="term" value="F:ATP binding"/>
    <property type="evidence" value="ECO:0007669"/>
    <property type="project" value="UniProtKB-UniRule"/>
</dbReference>
<evidence type="ECO:0000313" key="11">
    <source>
        <dbReference type="EMBL" id="OHA58398.1"/>
    </source>
</evidence>
<dbReference type="InterPro" id="IPR004101">
    <property type="entry name" value="Mur_ligase_C"/>
</dbReference>
<evidence type="ECO:0000256" key="8">
    <source>
        <dbReference type="RuleBase" id="RU003664"/>
    </source>
</evidence>